<name>A0A0R2DI48_9LACO</name>
<protein>
    <submittedName>
        <fullName evidence="2">XRE family transcriptional regulator</fullName>
    </submittedName>
</protein>
<dbReference type="RefSeq" id="WP_061775621.1">
    <property type="nucleotide sequence ID" value="NZ_AYZH01000001.1"/>
</dbReference>
<dbReference type="PROSITE" id="PS50943">
    <property type="entry name" value="HTH_CROC1"/>
    <property type="match status" value="1"/>
</dbReference>
<accession>A0A0R2DI48</accession>
<reference evidence="2 3" key="1">
    <citation type="journal article" date="2015" name="Genome Announc.">
        <title>Expanding the biotechnology potential of lactobacilli through comparative genomics of 213 strains and associated genera.</title>
        <authorList>
            <person name="Sun Z."/>
            <person name="Harris H.M."/>
            <person name="McCann A."/>
            <person name="Guo C."/>
            <person name="Argimon S."/>
            <person name="Zhang W."/>
            <person name="Yang X."/>
            <person name="Jeffery I.B."/>
            <person name="Cooney J.C."/>
            <person name="Kagawa T.F."/>
            <person name="Liu W."/>
            <person name="Song Y."/>
            <person name="Salvetti E."/>
            <person name="Wrobel A."/>
            <person name="Rasinkangas P."/>
            <person name="Parkhill J."/>
            <person name="Rea M.C."/>
            <person name="O'Sullivan O."/>
            <person name="Ritari J."/>
            <person name="Douillard F.P."/>
            <person name="Paul Ross R."/>
            <person name="Yang R."/>
            <person name="Briner A.E."/>
            <person name="Felis G.E."/>
            <person name="de Vos W.M."/>
            <person name="Barrangou R."/>
            <person name="Klaenhammer T.R."/>
            <person name="Caufield P.W."/>
            <person name="Cui Y."/>
            <person name="Zhang H."/>
            <person name="O'Toole P.W."/>
        </authorList>
    </citation>
    <scope>NUCLEOTIDE SEQUENCE [LARGE SCALE GENOMIC DNA]</scope>
    <source>
        <strain evidence="2 3">DSM 21775</strain>
    </source>
</reference>
<dbReference type="PATRIC" id="fig|1423803.3.peg.115"/>
<dbReference type="InterPro" id="IPR011990">
    <property type="entry name" value="TPR-like_helical_dom_sf"/>
</dbReference>
<feature type="domain" description="HTH cro/C1-type" evidence="1">
    <location>
        <begin position="10"/>
        <end position="59"/>
    </location>
</feature>
<evidence type="ECO:0000259" key="1">
    <source>
        <dbReference type="PROSITE" id="PS50943"/>
    </source>
</evidence>
<dbReference type="Pfam" id="PF01381">
    <property type="entry name" value="HTH_3"/>
    <property type="match status" value="1"/>
</dbReference>
<keyword evidence="3" id="KW-1185">Reference proteome</keyword>
<gene>
    <name evidence="2" type="ORF">FD13_GL000117</name>
</gene>
<dbReference type="GO" id="GO:0003677">
    <property type="term" value="F:DNA binding"/>
    <property type="evidence" value="ECO:0007669"/>
    <property type="project" value="InterPro"/>
</dbReference>
<dbReference type="Proteomes" id="UP000051589">
    <property type="component" value="Unassembled WGS sequence"/>
</dbReference>
<evidence type="ECO:0000313" key="3">
    <source>
        <dbReference type="Proteomes" id="UP000051589"/>
    </source>
</evidence>
<proteinExistence type="predicted"/>
<dbReference type="SMART" id="SM00530">
    <property type="entry name" value="HTH_XRE"/>
    <property type="match status" value="1"/>
</dbReference>
<evidence type="ECO:0000313" key="2">
    <source>
        <dbReference type="EMBL" id="KRN03334.1"/>
    </source>
</evidence>
<dbReference type="SUPFAM" id="SSF47413">
    <property type="entry name" value="lambda repressor-like DNA-binding domains"/>
    <property type="match status" value="1"/>
</dbReference>
<dbReference type="CDD" id="cd00093">
    <property type="entry name" value="HTH_XRE"/>
    <property type="match status" value="1"/>
</dbReference>
<dbReference type="AlphaFoldDB" id="A0A0R2DI48"/>
<dbReference type="InterPro" id="IPR001387">
    <property type="entry name" value="Cro/C1-type_HTH"/>
</dbReference>
<dbReference type="STRING" id="1423803.FD13_GL000117"/>
<dbReference type="Gene3D" id="1.25.40.10">
    <property type="entry name" value="Tetratricopeptide repeat domain"/>
    <property type="match status" value="1"/>
</dbReference>
<dbReference type="SUPFAM" id="SSF48452">
    <property type="entry name" value="TPR-like"/>
    <property type="match status" value="1"/>
</dbReference>
<dbReference type="InterPro" id="IPR010982">
    <property type="entry name" value="Lambda_DNA-bd_dom_sf"/>
</dbReference>
<dbReference type="EMBL" id="AYZH01000001">
    <property type="protein sequence ID" value="KRN03334.1"/>
    <property type="molecule type" value="Genomic_DNA"/>
</dbReference>
<sequence length="283" mass="32249">MNIDIFIETRRRLHLSQQQLAKGICTQATLSKFERRGQVPAIKILLQLCERLELTLNDLFPLDQGDDPTGTAALEQAEWGLLQGEFDLVREQLGQVNHVERGTQTFQMRYYFIRGYVTALDGGTITDALFDFSQILDHFDEGHHTLYALLAYAGTGIAYQQAGDNDRAGFYFQRVTEDLVELKLRPRQGVWRILTVLYYTARFYGETGELGTSNDLLNRGVALCAEYHVTYYVARILYQRALNTRRQGGEPADIHQDLRDAAAFARLNGNQKLLKKITAIDHN</sequence>
<dbReference type="OrthoDB" id="1150409at2"/>
<organism evidence="2 3">
    <name type="scientific">Levilactobacillus senmaizukei DSM 21775 = NBRC 103853</name>
    <dbReference type="NCBI Taxonomy" id="1423803"/>
    <lineage>
        <taxon>Bacteria</taxon>
        <taxon>Bacillati</taxon>
        <taxon>Bacillota</taxon>
        <taxon>Bacilli</taxon>
        <taxon>Lactobacillales</taxon>
        <taxon>Lactobacillaceae</taxon>
        <taxon>Levilactobacillus</taxon>
    </lineage>
</organism>
<comment type="caution">
    <text evidence="2">The sequence shown here is derived from an EMBL/GenBank/DDBJ whole genome shotgun (WGS) entry which is preliminary data.</text>
</comment>